<keyword evidence="1" id="KW-1133">Transmembrane helix</keyword>
<sequence length="211" mass="24288">MEKIESQMTRRCLPLSGFDVDEQRMKMLNQTKKMGKGSKSIEKVFASKMTYLIYFLVKVKWLVDLIKVTELVSIHSEGWDTAALGIVSTGVMRYGFFILVALFAVAAADSYKAAEYKAPKYEAPKYEAPKYEAPKYEAPEAPKYEAPKYEAPKYEAPKYEAPKYESPKYEAPKYEAPKAPKYEAPKYETPKYDTPKYESPKYEEVTYVSYN</sequence>
<organism evidence="2 3">
    <name type="scientific">Daphnia galeata</name>
    <dbReference type="NCBI Taxonomy" id="27404"/>
    <lineage>
        <taxon>Eukaryota</taxon>
        <taxon>Metazoa</taxon>
        <taxon>Ecdysozoa</taxon>
        <taxon>Arthropoda</taxon>
        <taxon>Crustacea</taxon>
        <taxon>Branchiopoda</taxon>
        <taxon>Diplostraca</taxon>
        <taxon>Cladocera</taxon>
        <taxon>Anomopoda</taxon>
        <taxon>Daphniidae</taxon>
        <taxon>Daphnia</taxon>
    </lineage>
</organism>
<evidence type="ECO:0000313" key="2">
    <source>
        <dbReference type="EMBL" id="CAH0102992.1"/>
    </source>
</evidence>
<comment type="caution">
    <text evidence="2">The sequence shown here is derived from an EMBL/GenBank/DDBJ whole genome shotgun (WGS) entry which is preliminary data.</text>
</comment>
<gene>
    <name evidence="2" type="ORF">DGAL_LOCUS5522</name>
</gene>
<dbReference type="AlphaFoldDB" id="A0A8J2RL80"/>
<dbReference type="EMBL" id="CAKKLH010000101">
    <property type="protein sequence ID" value="CAH0102992.1"/>
    <property type="molecule type" value="Genomic_DNA"/>
</dbReference>
<proteinExistence type="predicted"/>
<protein>
    <submittedName>
        <fullName evidence="2">Uncharacterized protein</fullName>
    </submittedName>
</protein>
<dbReference type="OrthoDB" id="8300706at2759"/>
<dbReference type="Proteomes" id="UP000789390">
    <property type="component" value="Unassembled WGS sequence"/>
</dbReference>
<evidence type="ECO:0000256" key="1">
    <source>
        <dbReference type="SAM" id="Phobius"/>
    </source>
</evidence>
<keyword evidence="1" id="KW-0472">Membrane</keyword>
<name>A0A8J2RL80_9CRUS</name>
<reference evidence="2" key="1">
    <citation type="submission" date="2021-11" db="EMBL/GenBank/DDBJ databases">
        <authorList>
            <person name="Schell T."/>
        </authorList>
    </citation>
    <scope>NUCLEOTIDE SEQUENCE</scope>
    <source>
        <strain evidence="2">M5</strain>
    </source>
</reference>
<keyword evidence="1" id="KW-0812">Transmembrane</keyword>
<feature type="transmembrane region" description="Helical" evidence="1">
    <location>
        <begin position="83"/>
        <end position="108"/>
    </location>
</feature>
<accession>A0A8J2RL80</accession>
<feature type="transmembrane region" description="Helical" evidence="1">
    <location>
        <begin position="44"/>
        <end position="63"/>
    </location>
</feature>
<evidence type="ECO:0000313" key="3">
    <source>
        <dbReference type="Proteomes" id="UP000789390"/>
    </source>
</evidence>
<keyword evidence="3" id="KW-1185">Reference proteome</keyword>